<evidence type="ECO:0000313" key="4">
    <source>
        <dbReference type="Proteomes" id="UP000215289"/>
    </source>
</evidence>
<dbReference type="EMBL" id="NIDN02000009">
    <property type="protein sequence ID" value="RLM00959.1"/>
    <property type="molecule type" value="Genomic_DNA"/>
</dbReference>
<organism evidence="3 4">
    <name type="scientific">Aspergillus turcosus</name>
    <dbReference type="NCBI Taxonomy" id="1245748"/>
    <lineage>
        <taxon>Eukaryota</taxon>
        <taxon>Fungi</taxon>
        <taxon>Dikarya</taxon>
        <taxon>Ascomycota</taxon>
        <taxon>Pezizomycotina</taxon>
        <taxon>Eurotiomycetes</taxon>
        <taxon>Eurotiomycetidae</taxon>
        <taxon>Eurotiales</taxon>
        <taxon>Aspergillaceae</taxon>
        <taxon>Aspergillus</taxon>
        <taxon>Aspergillus subgen. Fumigati</taxon>
    </lineage>
</organism>
<dbReference type="AlphaFoldDB" id="A0A229XQU1"/>
<name>A0A229XQU1_9EURO</name>
<evidence type="ECO:0000313" key="3">
    <source>
        <dbReference type="EMBL" id="RLM00959.1"/>
    </source>
</evidence>
<dbReference type="OrthoDB" id="2588098at2759"/>
<keyword evidence="4" id="KW-1185">Reference proteome</keyword>
<dbReference type="PANTHER" id="PTHR39465">
    <property type="entry name" value="DNA LIGASE D, 3'-PHOSPHOESTERASE DOMAIN"/>
    <property type="match status" value="1"/>
</dbReference>
<feature type="compositionally biased region" description="Basic residues" evidence="1">
    <location>
        <begin position="292"/>
        <end position="301"/>
    </location>
</feature>
<feature type="region of interest" description="Disordered" evidence="1">
    <location>
        <begin position="219"/>
        <end position="245"/>
    </location>
</feature>
<feature type="region of interest" description="Disordered" evidence="1">
    <location>
        <begin position="286"/>
        <end position="344"/>
    </location>
</feature>
<gene>
    <name evidence="3" type="ORF">CFD26_104472</name>
</gene>
<reference evidence="3 4" key="1">
    <citation type="submission" date="2018-08" db="EMBL/GenBank/DDBJ databases">
        <title>Draft genome sequences of two Aspergillus turcosus clinical strains isolated from bronchoalveolar lavage fluid: one azole-susceptible and the other azole-resistant.</title>
        <authorList>
            <person name="Parent-Michaud M."/>
            <person name="Dufresne P.J."/>
            <person name="Fournier E."/>
            <person name="Martineau C."/>
            <person name="Moreira S."/>
            <person name="Perkins V."/>
            <person name="De Repentigny L."/>
            <person name="Dufresne S.F."/>
        </authorList>
    </citation>
    <scope>NUCLEOTIDE SEQUENCE [LARGE SCALE GENOMIC DNA]</scope>
    <source>
        <strain evidence="3">HMR AF 1038</strain>
    </source>
</reference>
<dbReference type="InterPro" id="IPR014144">
    <property type="entry name" value="LigD_PE_domain"/>
</dbReference>
<dbReference type="PANTHER" id="PTHR39465:SF1">
    <property type="entry name" value="DNA LIGASE D 3'-PHOSPHOESTERASE DOMAIN-CONTAINING PROTEIN"/>
    <property type="match status" value="1"/>
</dbReference>
<feature type="compositionally biased region" description="Polar residues" evidence="1">
    <location>
        <begin position="309"/>
        <end position="320"/>
    </location>
</feature>
<evidence type="ECO:0000256" key="1">
    <source>
        <dbReference type="SAM" id="MobiDB-lite"/>
    </source>
</evidence>
<dbReference type="Proteomes" id="UP000215289">
    <property type="component" value="Unassembled WGS sequence"/>
</dbReference>
<comment type="caution">
    <text evidence="3">The sequence shown here is derived from an EMBL/GenBank/DDBJ whole genome shotgun (WGS) entry which is preliminary data.</text>
</comment>
<feature type="region of interest" description="Disordered" evidence="1">
    <location>
        <begin position="1"/>
        <end position="71"/>
    </location>
</feature>
<feature type="domain" description="DNA ligase D 3'-phosphoesterase" evidence="2">
    <location>
        <begin position="132"/>
        <end position="276"/>
    </location>
</feature>
<sequence>MKRSLNGENKQLHNDQVLEDRKPCSLSTLDAPVSPPRKRSRIKKASDDQLVPSFSAAKQTNGTDSKLPSSEPSLAAIEAGTVEVTDHLEIFSSRLARCARPVAPQVPRLPIRDWVDLYERNLHPNGRHFVIHQHDHPIAGPHYDLRLQFSETSSVSWSIMYGLPGDPNSRRLNRNATETRVHCLWPLNLQNHLIETASASTGSMIIWDTGEYEILPSQSEPEMAETDDSRSELSDASLHSPVYKKTESEKLREAFRNNKIRLRLHGTRLPENYTIILRLDKNSDFAKPSTRIPRKRRRRAIRSASTRPEPSTSSDSQISDGESGGQSADAEADTMASHSESESAIDHQIRVNNAYPGATNSIGSIHQRRWFATLDRVNSGFVPEQGKAKAGSGKKRWVRKRDVRTGQELGFEPFYVRGPEVERSVVTGRLGKDVLEDEGVTDFVPRRGWRAVVE</sequence>
<feature type="compositionally biased region" description="Polar residues" evidence="1">
    <location>
        <begin position="56"/>
        <end position="71"/>
    </location>
</feature>
<dbReference type="Pfam" id="PF13298">
    <property type="entry name" value="LigD_N"/>
    <property type="match status" value="1"/>
</dbReference>
<evidence type="ECO:0000259" key="2">
    <source>
        <dbReference type="Pfam" id="PF13298"/>
    </source>
</evidence>
<proteinExistence type="predicted"/>
<protein>
    <recommendedName>
        <fullName evidence="2">DNA ligase D 3'-phosphoesterase domain-containing protein</fullName>
    </recommendedName>
</protein>
<accession>A0A229XQU1</accession>
<feature type="compositionally biased region" description="Basic and acidic residues" evidence="1">
    <location>
        <begin position="10"/>
        <end position="23"/>
    </location>
</feature>